<accession>X1NML7</accession>
<feature type="non-terminal residue" evidence="1">
    <location>
        <position position="38"/>
    </location>
</feature>
<organism evidence="1">
    <name type="scientific">marine sediment metagenome</name>
    <dbReference type="NCBI Taxonomy" id="412755"/>
    <lineage>
        <taxon>unclassified sequences</taxon>
        <taxon>metagenomes</taxon>
        <taxon>ecological metagenomes</taxon>
    </lineage>
</organism>
<evidence type="ECO:0000313" key="1">
    <source>
        <dbReference type="EMBL" id="GAI19929.1"/>
    </source>
</evidence>
<dbReference type="EMBL" id="BARV01019765">
    <property type="protein sequence ID" value="GAI19929.1"/>
    <property type="molecule type" value="Genomic_DNA"/>
</dbReference>
<gene>
    <name evidence="1" type="ORF">S06H3_33151</name>
</gene>
<proteinExistence type="predicted"/>
<reference evidence="1" key="1">
    <citation type="journal article" date="2014" name="Front. Microbiol.">
        <title>High frequency of phylogenetically diverse reductive dehalogenase-homologous genes in deep subseafloor sedimentary metagenomes.</title>
        <authorList>
            <person name="Kawai M."/>
            <person name="Futagami T."/>
            <person name="Toyoda A."/>
            <person name="Takaki Y."/>
            <person name="Nishi S."/>
            <person name="Hori S."/>
            <person name="Arai W."/>
            <person name="Tsubouchi T."/>
            <person name="Morono Y."/>
            <person name="Uchiyama I."/>
            <person name="Ito T."/>
            <person name="Fujiyama A."/>
            <person name="Inagaki F."/>
            <person name="Takami H."/>
        </authorList>
    </citation>
    <scope>NUCLEOTIDE SEQUENCE</scope>
    <source>
        <strain evidence="1">Expedition CK06-06</strain>
    </source>
</reference>
<comment type="caution">
    <text evidence="1">The sequence shown here is derived from an EMBL/GenBank/DDBJ whole genome shotgun (WGS) entry which is preliminary data.</text>
</comment>
<dbReference type="AlphaFoldDB" id="X1NML7"/>
<name>X1NML7_9ZZZZ</name>
<sequence>MEEFPITGDFDTLGTLKHSLQVIPAHQPVITSNSYYPA</sequence>
<protein>
    <submittedName>
        <fullName evidence="1">Uncharacterized protein</fullName>
    </submittedName>
</protein>